<dbReference type="FunFam" id="1.25.40.10:FF:000158">
    <property type="entry name" value="pentatricopeptide repeat-containing protein At2g33680"/>
    <property type="match status" value="1"/>
</dbReference>
<dbReference type="InterPro" id="IPR046960">
    <property type="entry name" value="PPR_At4g14850-like_plant"/>
</dbReference>
<keyword evidence="1" id="KW-0677">Repeat</keyword>
<evidence type="ECO:0008006" key="5">
    <source>
        <dbReference type="Google" id="ProtNLM"/>
    </source>
</evidence>
<dbReference type="FunFam" id="1.25.40.10:FF:000031">
    <property type="entry name" value="Pentatricopeptide repeat-containing protein mitochondrial"/>
    <property type="match status" value="1"/>
</dbReference>
<dbReference type="GO" id="GO:0009451">
    <property type="term" value="P:RNA modification"/>
    <property type="evidence" value="ECO:0007669"/>
    <property type="project" value="InterPro"/>
</dbReference>
<dbReference type="AlphaFoldDB" id="A0A8T2U2G3"/>
<keyword evidence="4" id="KW-1185">Reference proteome</keyword>
<dbReference type="InterPro" id="IPR002885">
    <property type="entry name" value="PPR_rpt"/>
</dbReference>
<dbReference type="GO" id="GO:0048731">
    <property type="term" value="P:system development"/>
    <property type="evidence" value="ECO:0007669"/>
    <property type="project" value="UniProtKB-ARBA"/>
</dbReference>
<dbReference type="OrthoDB" id="185373at2759"/>
<feature type="repeat" description="PPR" evidence="2">
    <location>
        <begin position="374"/>
        <end position="408"/>
    </location>
</feature>
<dbReference type="PANTHER" id="PTHR24015:SF548">
    <property type="entry name" value="OS08G0340900 PROTEIN"/>
    <property type="match status" value="1"/>
</dbReference>
<dbReference type="Proteomes" id="UP000825935">
    <property type="component" value="Chromosome 10"/>
</dbReference>
<sequence>MLKPLCKGDFISILRNCKKERNLPYTKLIYEQIRNADLDTDIDIGNHLIPALVECGSLSDAQNVFNKLMQPNTCAWTYLILGYVENGYSEHAFNLFSKMQTTVHPNMFTLLTMLKACSQLLCLMSGRVIHSEVVNYQYETDLFICNSLLDMYAKCGSLTDAREVFDRLLEKDVVSWTALIAGYVDHGFDEIALICLDQMQAENVSPNAVTYFYCIKACINMEAIDKGRKLHMKMVRDGFGKDPLPAGMLMELYAKWGSIQRAHNVFDELPVKNTVLWTTLITAYTDQGFYEEAMACLKEMEAAHSSPDAITYVCALKVCGNLGVLEKGLELHSKTVKSGFDYDLILCSILMDMYVKCGQMAEIEKIFGRLPLRDVVAWTALLSGYAYQGQYDMVLYHFERMIEEGTEPNATTFLIIFTVCNHAGFAIGGLHHFRAMVEEFDIFPSIKHYNSMVDLLGRAGQLNGAADILDKMPFQPNIITWETVLGSCRIWGDVCLAKQAYECAEKLDGYHGGILVLMSNIYANNISE</sequence>
<evidence type="ECO:0000313" key="4">
    <source>
        <dbReference type="Proteomes" id="UP000825935"/>
    </source>
</evidence>
<feature type="repeat" description="PPR" evidence="2">
    <location>
        <begin position="273"/>
        <end position="307"/>
    </location>
</feature>
<dbReference type="InterPro" id="IPR011990">
    <property type="entry name" value="TPR-like_helical_dom_sf"/>
</dbReference>
<dbReference type="PROSITE" id="PS51375">
    <property type="entry name" value="PPR"/>
    <property type="match status" value="3"/>
</dbReference>
<dbReference type="Pfam" id="PF13041">
    <property type="entry name" value="PPR_2"/>
    <property type="match status" value="4"/>
</dbReference>
<evidence type="ECO:0000256" key="1">
    <source>
        <dbReference type="ARBA" id="ARBA00022737"/>
    </source>
</evidence>
<organism evidence="3 4">
    <name type="scientific">Ceratopteris richardii</name>
    <name type="common">Triangle waterfern</name>
    <dbReference type="NCBI Taxonomy" id="49495"/>
    <lineage>
        <taxon>Eukaryota</taxon>
        <taxon>Viridiplantae</taxon>
        <taxon>Streptophyta</taxon>
        <taxon>Embryophyta</taxon>
        <taxon>Tracheophyta</taxon>
        <taxon>Polypodiopsida</taxon>
        <taxon>Polypodiidae</taxon>
        <taxon>Polypodiales</taxon>
        <taxon>Pteridineae</taxon>
        <taxon>Pteridaceae</taxon>
        <taxon>Parkerioideae</taxon>
        <taxon>Ceratopteris</taxon>
    </lineage>
</organism>
<feature type="repeat" description="PPR" evidence="2">
    <location>
        <begin position="141"/>
        <end position="175"/>
    </location>
</feature>
<protein>
    <recommendedName>
        <fullName evidence="5">Pentatricopeptide repeat-containing protein</fullName>
    </recommendedName>
</protein>
<evidence type="ECO:0000313" key="3">
    <source>
        <dbReference type="EMBL" id="KAH7427963.1"/>
    </source>
</evidence>
<dbReference type="GO" id="GO:0003723">
    <property type="term" value="F:RNA binding"/>
    <property type="evidence" value="ECO:0007669"/>
    <property type="project" value="InterPro"/>
</dbReference>
<dbReference type="Gene3D" id="1.25.40.10">
    <property type="entry name" value="Tetratricopeptide repeat domain"/>
    <property type="match status" value="4"/>
</dbReference>
<proteinExistence type="predicted"/>
<dbReference type="PANTHER" id="PTHR24015">
    <property type="entry name" value="OS07G0578800 PROTEIN-RELATED"/>
    <property type="match status" value="1"/>
</dbReference>
<name>A0A8T2U2G3_CERRI</name>
<accession>A0A8T2U2G3</accession>
<dbReference type="NCBIfam" id="TIGR00756">
    <property type="entry name" value="PPR"/>
    <property type="match status" value="4"/>
</dbReference>
<reference evidence="3" key="1">
    <citation type="submission" date="2021-08" db="EMBL/GenBank/DDBJ databases">
        <title>WGS assembly of Ceratopteris richardii.</title>
        <authorList>
            <person name="Marchant D.B."/>
            <person name="Chen G."/>
            <person name="Jenkins J."/>
            <person name="Shu S."/>
            <person name="Leebens-Mack J."/>
            <person name="Grimwood J."/>
            <person name="Schmutz J."/>
            <person name="Soltis P."/>
            <person name="Soltis D."/>
            <person name="Chen Z.-H."/>
        </authorList>
    </citation>
    <scope>NUCLEOTIDE SEQUENCE</scope>
    <source>
        <strain evidence="3">Whitten #5841</strain>
        <tissue evidence="3">Leaf</tissue>
    </source>
</reference>
<evidence type="ECO:0000256" key="2">
    <source>
        <dbReference type="PROSITE-ProRule" id="PRU00708"/>
    </source>
</evidence>
<dbReference type="Pfam" id="PF01535">
    <property type="entry name" value="PPR"/>
    <property type="match status" value="2"/>
</dbReference>
<dbReference type="EMBL" id="CM035415">
    <property type="protein sequence ID" value="KAH7427963.1"/>
    <property type="molecule type" value="Genomic_DNA"/>
</dbReference>
<gene>
    <name evidence="3" type="ORF">KP509_10G069100</name>
</gene>
<comment type="caution">
    <text evidence="3">The sequence shown here is derived from an EMBL/GenBank/DDBJ whole genome shotgun (WGS) entry which is preliminary data.</text>
</comment>